<dbReference type="STRING" id="133381.A0A2T9ZAC3"/>
<evidence type="ECO:0000256" key="4">
    <source>
        <dbReference type="ARBA" id="ARBA00023774"/>
    </source>
</evidence>
<dbReference type="SMART" id="SM00054">
    <property type="entry name" value="EFh"/>
    <property type="match status" value="4"/>
</dbReference>
<evidence type="ECO:0000313" key="11">
    <source>
        <dbReference type="Proteomes" id="UP000245609"/>
    </source>
</evidence>
<evidence type="ECO:0000256" key="3">
    <source>
        <dbReference type="ARBA" id="ARBA00022837"/>
    </source>
</evidence>
<comment type="subunit">
    <text evidence="5">Composed of a catalytic subunit (A) and a regulatory subunit (B).</text>
</comment>
<keyword evidence="2" id="KW-0677">Repeat</keyword>
<keyword evidence="11" id="KW-1185">Reference proteome</keyword>
<comment type="caution">
    <text evidence="10">The sequence shown here is derived from an EMBL/GenBank/DDBJ whole genome shotgun (WGS) entry which is preliminary data.</text>
</comment>
<gene>
    <name evidence="10" type="ORF">BB560_004070</name>
</gene>
<dbReference type="Gene3D" id="1.10.238.10">
    <property type="entry name" value="EF-hand"/>
    <property type="match status" value="1"/>
</dbReference>
<name>A0A2T9ZAC3_9FUNG</name>
<dbReference type="SUPFAM" id="SSF47473">
    <property type="entry name" value="EF-hand"/>
    <property type="match status" value="1"/>
</dbReference>
<evidence type="ECO:0000256" key="7">
    <source>
        <dbReference type="ARBA" id="ARBA00031295"/>
    </source>
</evidence>
<feature type="domain" description="EF-hand" evidence="9">
    <location>
        <begin position="20"/>
        <end position="55"/>
    </location>
</feature>
<dbReference type="Pfam" id="PF13499">
    <property type="entry name" value="EF-hand_7"/>
    <property type="match status" value="2"/>
</dbReference>
<feature type="domain" description="EF-hand" evidence="9">
    <location>
        <begin position="57"/>
        <end position="87"/>
    </location>
</feature>
<evidence type="ECO:0000256" key="6">
    <source>
        <dbReference type="ARBA" id="ARBA00023832"/>
    </source>
</evidence>
<sequence>MDPATEKLQNLAEISNFTEEEIKNLYKRFAKLDKDQSGTIDKEEFLSIPQLRNNPLAQRLIDVFDINNTGEVNFSEFIVRLSSFSSKGKKAEKLAFAFQIYDMDRDGFISNGELFLVLKMMVGNNLTPEQLQQIVDKTMADADTTGNGKINFEEFCNYVNRNDIVKQLTLEF</sequence>
<dbReference type="InterPro" id="IPR002048">
    <property type="entry name" value="EF_hand_dom"/>
</dbReference>
<evidence type="ECO:0000256" key="8">
    <source>
        <dbReference type="ARBA" id="ARBA00032848"/>
    </source>
</evidence>
<evidence type="ECO:0000256" key="2">
    <source>
        <dbReference type="ARBA" id="ARBA00022737"/>
    </source>
</evidence>
<accession>A0A2T9ZAC3</accession>
<evidence type="ECO:0000256" key="5">
    <source>
        <dbReference type="ARBA" id="ARBA00023792"/>
    </source>
</evidence>
<evidence type="ECO:0000256" key="1">
    <source>
        <dbReference type="ARBA" id="ARBA00022723"/>
    </source>
</evidence>
<evidence type="ECO:0000259" key="9">
    <source>
        <dbReference type="PROSITE" id="PS50222"/>
    </source>
</evidence>
<protein>
    <recommendedName>
        <fullName evidence="6">Calcineurin subunit B</fullName>
    </recommendedName>
    <alternativeName>
        <fullName evidence="7">Calcineurin regulatory subunit</fullName>
    </alternativeName>
    <alternativeName>
        <fullName evidence="8">Protein phosphatase 2B regulatory subunit</fullName>
    </alternativeName>
</protein>
<organism evidence="10 11">
    <name type="scientific">Smittium megazygosporum</name>
    <dbReference type="NCBI Taxonomy" id="133381"/>
    <lineage>
        <taxon>Eukaryota</taxon>
        <taxon>Fungi</taxon>
        <taxon>Fungi incertae sedis</taxon>
        <taxon>Zoopagomycota</taxon>
        <taxon>Kickxellomycotina</taxon>
        <taxon>Harpellomycetes</taxon>
        <taxon>Harpellales</taxon>
        <taxon>Legeriomycetaceae</taxon>
        <taxon>Smittium</taxon>
    </lineage>
</organism>
<dbReference type="PROSITE" id="PS50222">
    <property type="entry name" value="EF_HAND_2"/>
    <property type="match status" value="4"/>
</dbReference>
<dbReference type="InterPro" id="IPR018247">
    <property type="entry name" value="EF_Hand_1_Ca_BS"/>
</dbReference>
<dbReference type="CDD" id="cd00051">
    <property type="entry name" value="EFh"/>
    <property type="match status" value="1"/>
</dbReference>
<dbReference type="FunFam" id="1.10.238.10:FF:000001">
    <property type="entry name" value="Calmodulin 1"/>
    <property type="match status" value="1"/>
</dbReference>
<dbReference type="PROSITE" id="PS00018">
    <property type="entry name" value="EF_HAND_1"/>
    <property type="match status" value="3"/>
</dbReference>
<dbReference type="GO" id="GO:0005509">
    <property type="term" value="F:calcium ion binding"/>
    <property type="evidence" value="ECO:0007669"/>
    <property type="project" value="InterPro"/>
</dbReference>
<proteinExistence type="inferred from homology"/>
<evidence type="ECO:0000313" key="10">
    <source>
        <dbReference type="EMBL" id="PVV01510.1"/>
    </source>
</evidence>
<dbReference type="AlphaFoldDB" id="A0A2T9ZAC3"/>
<keyword evidence="1" id="KW-0479">Metal-binding</keyword>
<dbReference type="PANTHER" id="PTHR45942">
    <property type="entry name" value="PROTEIN PHOSPATASE 3 REGULATORY SUBUNIT B ALPHA ISOFORM TYPE 1"/>
    <property type="match status" value="1"/>
</dbReference>
<dbReference type="Proteomes" id="UP000245609">
    <property type="component" value="Unassembled WGS sequence"/>
</dbReference>
<dbReference type="PRINTS" id="PR00450">
    <property type="entry name" value="RECOVERIN"/>
</dbReference>
<comment type="similarity">
    <text evidence="4">Belongs to the calcineurin regulatory subunit family.</text>
</comment>
<reference evidence="10 11" key="1">
    <citation type="journal article" date="2018" name="MBio">
        <title>Comparative Genomics Reveals the Core Gene Toolbox for the Fungus-Insect Symbiosis.</title>
        <authorList>
            <person name="Wang Y."/>
            <person name="Stata M."/>
            <person name="Wang W."/>
            <person name="Stajich J.E."/>
            <person name="White M.M."/>
            <person name="Moncalvo J.M."/>
        </authorList>
    </citation>
    <scope>NUCLEOTIDE SEQUENCE [LARGE SCALE GENOMIC DNA]</scope>
    <source>
        <strain evidence="10 11">SC-DP-2</strain>
    </source>
</reference>
<keyword evidence="3" id="KW-0106">Calcium</keyword>
<feature type="domain" description="EF-hand" evidence="9">
    <location>
        <begin position="89"/>
        <end position="124"/>
    </location>
</feature>
<feature type="domain" description="EF-hand" evidence="9">
    <location>
        <begin position="130"/>
        <end position="165"/>
    </location>
</feature>
<dbReference type="InterPro" id="IPR011992">
    <property type="entry name" value="EF-hand-dom_pair"/>
</dbReference>
<dbReference type="OrthoDB" id="191686at2759"/>
<dbReference type="EMBL" id="MBFS01001019">
    <property type="protein sequence ID" value="PVV01510.1"/>
    <property type="molecule type" value="Genomic_DNA"/>
</dbReference>